<evidence type="ECO:0000313" key="3">
    <source>
        <dbReference type="Proteomes" id="UP000001137"/>
    </source>
</evidence>
<keyword evidence="3" id="KW-1185">Reference proteome</keyword>
<dbReference type="HOGENOM" id="CLU_115694_0_0_2"/>
<feature type="transmembrane region" description="Helical" evidence="1">
    <location>
        <begin position="42"/>
        <end position="64"/>
    </location>
</feature>
<evidence type="ECO:0000313" key="2">
    <source>
        <dbReference type="EMBL" id="ABW01424.1"/>
    </source>
</evidence>
<reference evidence="2 3" key="1">
    <citation type="submission" date="2007-10" db="EMBL/GenBank/DDBJ databases">
        <title>Complete sequence of Caldivirga maquilingensis IC-167.</title>
        <authorList>
            <consortium name="US DOE Joint Genome Institute"/>
            <person name="Copeland A."/>
            <person name="Lucas S."/>
            <person name="Lapidus A."/>
            <person name="Barry K."/>
            <person name="Glavina del Rio T."/>
            <person name="Dalin E."/>
            <person name="Tice H."/>
            <person name="Pitluck S."/>
            <person name="Saunders E."/>
            <person name="Brettin T."/>
            <person name="Bruce D."/>
            <person name="Detter J.C."/>
            <person name="Han C."/>
            <person name="Schmutz J."/>
            <person name="Larimer F."/>
            <person name="Land M."/>
            <person name="Hauser L."/>
            <person name="Kyrpides N."/>
            <person name="Ivanova N."/>
            <person name="Biddle J.F."/>
            <person name="Zhang Z."/>
            <person name="Fitz-Gibbon S.T."/>
            <person name="Lowe T.M."/>
            <person name="Saltikov C."/>
            <person name="House C.H."/>
            <person name="Richardson P."/>
        </authorList>
    </citation>
    <scope>NUCLEOTIDE SEQUENCE [LARGE SCALE GENOMIC DNA]</scope>
    <source>
        <strain evidence="3">ATCC 700844 / DSM 13496 / JCM 10307 / IC-167</strain>
    </source>
</reference>
<feature type="transmembrane region" description="Helical" evidence="1">
    <location>
        <begin position="71"/>
        <end position="90"/>
    </location>
</feature>
<dbReference type="EMBL" id="CP000852">
    <property type="protein sequence ID" value="ABW01424.1"/>
    <property type="molecule type" value="Genomic_DNA"/>
</dbReference>
<name>A8MCB8_CALMQ</name>
<keyword evidence="1" id="KW-0812">Transmembrane</keyword>
<accession>A8MCB8</accession>
<dbReference type="GeneID" id="5709819"/>
<feature type="transmembrane region" description="Helical" evidence="1">
    <location>
        <begin position="132"/>
        <end position="152"/>
    </location>
</feature>
<dbReference type="RefSeq" id="WP_012185644.1">
    <property type="nucleotide sequence ID" value="NC_009954.1"/>
</dbReference>
<feature type="transmembrane region" description="Helical" evidence="1">
    <location>
        <begin position="102"/>
        <end position="125"/>
    </location>
</feature>
<evidence type="ECO:0000256" key="1">
    <source>
        <dbReference type="SAM" id="Phobius"/>
    </source>
</evidence>
<keyword evidence="1" id="KW-0472">Membrane</keyword>
<gene>
    <name evidence="2" type="ordered locus">Cmaq_0583</name>
</gene>
<dbReference type="OrthoDB" id="43301at2157"/>
<keyword evidence="1" id="KW-1133">Transmembrane helix</keyword>
<proteinExistence type="predicted"/>
<dbReference type="AlphaFoldDB" id="A8MCB8"/>
<feature type="transmembrane region" description="Helical" evidence="1">
    <location>
        <begin position="172"/>
        <end position="189"/>
    </location>
</feature>
<organism evidence="2 3">
    <name type="scientific">Caldivirga maquilingensis (strain ATCC 700844 / DSM 13496 / JCM 10307 / IC-167)</name>
    <dbReference type="NCBI Taxonomy" id="397948"/>
    <lineage>
        <taxon>Archaea</taxon>
        <taxon>Thermoproteota</taxon>
        <taxon>Thermoprotei</taxon>
        <taxon>Thermoproteales</taxon>
        <taxon>Thermoproteaceae</taxon>
        <taxon>Caldivirga</taxon>
    </lineage>
</organism>
<protein>
    <submittedName>
        <fullName evidence="2">Uncharacterized protein</fullName>
    </submittedName>
</protein>
<sequence>MALLVISPATTLVTVILLGASHAVEPDHIATLRLLKDEREYLLFGLSHGIGFILISIPLVLIIAMNKELELIGNLVGMAFAAALLIGELMNKELEIGVKGSMSSGIIQGALAITPTKVLVAVMAAEVGLITGMVYIVLFIAVSSMFIFIIGLTLDKLAQVLMKHDVSKPMNIAIAVIALAIMTTHIVNMV</sequence>
<dbReference type="KEGG" id="cma:Cmaq_0583"/>
<dbReference type="Proteomes" id="UP000001137">
    <property type="component" value="Chromosome"/>
</dbReference>
<dbReference type="eggNOG" id="arCOG06012">
    <property type="taxonomic scope" value="Archaea"/>
</dbReference>